<protein>
    <submittedName>
        <fullName evidence="1">Uncharacterized protein</fullName>
    </submittedName>
</protein>
<sequence length="159" mass="18023">MSYTIEEYKVEDKLEKLNLSLPDKISFFPENLSTAEKKAEFIFTDNMIELNKHFKLNELELSVLGGDTELYRSRKNADIYLPAIFFSLSTITENSAVVPVALNVLSNYVYDALKGTVGKKKAHVEFHIETKAKGKLKKINYKGDVEGLKGLEKVIKAMK</sequence>
<name>A0A5B7SM01_9FLAO</name>
<dbReference type="Proteomes" id="UP000310017">
    <property type="component" value="Chromosome"/>
</dbReference>
<proteinExistence type="predicted"/>
<dbReference type="OrthoDB" id="1376147at2"/>
<accession>A0A5B7SM01</accession>
<organism evidence="1 2">
    <name type="scientific">Aggregatimonas sangjinii</name>
    <dbReference type="NCBI Taxonomy" id="2583587"/>
    <lineage>
        <taxon>Bacteria</taxon>
        <taxon>Pseudomonadati</taxon>
        <taxon>Bacteroidota</taxon>
        <taxon>Flavobacteriia</taxon>
        <taxon>Flavobacteriales</taxon>
        <taxon>Flavobacteriaceae</taxon>
        <taxon>Aggregatimonas</taxon>
    </lineage>
</organism>
<keyword evidence="2" id="KW-1185">Reference proteome</keyword>
<gene>
    <name evidence="1" type="ORF">FGM00_02840</name>
</gene>
<evidence type="ECO:0000313" key="1">
    <source>
        <dbReference type="EMBL" id="QCW99101.1"/>
    </source>
</evidence>
<dbReference type="EMBL" id="CP040710">
    <property type="protein sequence ID" value="QCW99101.1"/>
    <property type="molecule type" value="Genomic_DNA"/>
</dbReference>
<reference evidence="1 2" key="1">
    <citation type="submission" date="2019-05" db="EMBL/GenBank/DDBJ databases">
        <title>Genome sequencing of F202Z8.</title>
        <authorList>
            <person name="Kwon Y.M."/>
        </authorList>
    </citation>
    <scope>NUCLEOTIDE SEQUENCE [LARGE SCALE GENOMIC DNA]</scope>
    <source>
        <strain evidence="1 2">F202Z8</strain>
    </source>
</reference>
<dbReference type="AlphaFoldDB" id="A0A5B7SM01"/>
<dbReference type="RefSeq" id="WP_138851456.1">
    <property type="nucleotide sequence ID" value="NZ_CP040710.1"/>
</dbReference>
<evidence type="ECO:0000313" key="2">
    <source>
        <dbReference type="Proteomes" id="UP000310017"/>
    </source>
</evidence>
<dbReference type="KEGG" id="asag:FGM00_02840"/>